<proteinExistence type="predicted"/>
<evidence type="ECO:0000313" key="2">
    <source>
        <dbReference type="Proteomes" id="UP001060085"/>
    </source>
</evidence>
<comment type="caution">
    <text evidence="1">The sequence shown here is derived from an EMBL/GenBank/DDBJ whole genome shotgun (WGS) entry which is preliminary data.</text>
</comment>
<gene>
    <name evidence="1" type="ORF">M9H77_12754</name>
</gene>
<name>A0ACC0BID3_CATRO</name>
<protein>
    <submittedName>
        <fullName evidence="1">Uncharacterized protein</fullName>
    </submittedName>
</protein>
<dbReference type="EMBL" id="CM044703">
    <property type="protein sequence ID" value="KAI5672390.1"/>
    <property type="molecule type" value="Genomic_DNA"/>
</dbReference>
<accession>A0ACC0BID3</accession>
<keyword evidence="2" id="KW-1185">Reference proteome</keyword>
<evidence type="ECO:0000313" key="1">
    <source>
        <dbReference type="EMBL" id="KAI5672390.1"/>
    </source>
</evidence>
<reference evidence="2" key="1">
    <citation type="journal article" date="2023" name="Nat. Plants">
        <title>Single-cell RNA sequencing provides a high-resolution roadmap for understanding the multicellular compartmentation of specialized metabolism.</title>
        <authorList>
            <person name="Sun S."/>
            <person name="Shen X."/>
            <person name="Li Y."/>
            <person name="Li Y."/>
            <person name="Wang S."/>
            <person name="Li R."/>
            <person name="Zhang H."/>
            <person name="Shen G."/>
            <person name="Guo B."/>
            <person name="Wei J."/>
            <person name="Xu J."/>
            <person name="St-Pierre B."/>
            <person name="Chen S."/>
            <person name="Sun C."/>
        </authorList>
    </citation>
    <scope>NUCLEOTIDE SEQUENCE [LARGE SCALE GENOMIC DNA]</scope>
</reference>
<sequence>MFSEPSQNVTIFGTISLSVILEIFSTLCYEFRRKMHRSGAPYRQMAFLFTNTNKKPHSYQGVNSGYDLMFGSVRGLYCTWPVPRTRASSDGVDVSDSGEWNHLKRGVDREGYGSIGLRGHRIVLCSGVRPPSGESGGARN</sequence>
<dbReference type="Proteomes" id="UP001060085">
    <property type="component" value="Linkage Group LG03"/>
</dbReference>
<organism evidence="1 2">
    <name type="scientific">Catharanthus roseus</name>
    <name type="common">Madagascar periwinkle</name>
    <name type="synonym">Vinca rosea</name>
    <dbReference type="NCBI Taxonomy" id="4058"/>
    <lineage>
        <taxon>Eukaryota</taxon>
        <taxon>Viridiplantae</taxon>
        <taxon>Streptophyta</taxon>
        <taxon>Embryophyta</taxon>
        <taxon>Tracheophyta</taxon>
        <taxon>Spermatophyta</taxon>
        <taxon>Magnoliopsida</taxon>
        <taxon>eudicotyledons</taxon>
        <taxon>Gunneridae</taxon>
        <taxon>Pentapetalae</taxon>
        <taxon>asterids</taxon>
        <taxon>lamiids</taxon>
        <taxon>Gentianales</taxon>
        <taxon>Apocynaceae</taxon>
        <taxon>Rauvolfioideae</taxon>
        <taxon>Vinceae</taxon>
        <taxon>Catharanthinae</taxon>
        <taxon>Catharanthus</taxon>
    </lineage>
</organism>